<keyword evidence="1" id="KW-0472">Membrane</keyword>
<dbReference type="RefSeq" id="XP_024669828.1">
    <property type="nucleotide sequence ID" value="XM_024813578.1"/>
</dbReference>
<name>A0A2I2F5H5_ASPCN</name>
<evidence type="ECO:0000313" key="2">
    <source>
        <dbReference type="EMBL" id="PLB35816.1"/>
    </source>
</evidence>
<protein>
    <submittedName>
        <fullName evidence="2">Uncharacterized protein</fullName>
    </submittedName>
</protein>
<feature type="transmembrane region" description="Helical" evidence="1">
    <location>
        <begin position="12"/>
        <end position="32"/>
    </location>
</feature>
<reference evidence="2 3" key="1">
    <citation type="submission" date="2017-12" db="EMBL/GenBank/DDBJ databases">
        <authorList>
            <consortium name="DOE Joint Genome Institute"/>
            <person name="Haridas S."/>
            <person name="Kjaerbolling I."/>
            <person name="Vesth T.C."/>
            <person name="Frisvad J.C."/>
            <person name="Nybo J.L."/>
            <person name="Theobald S."/>
            <person name="Kuo A."/>
            <person name="Bowyer P."/>
            <person name="Matsuda Y."/>
            <person name="Mondo S."/>
            <person name="Lyhne E.K."/>
            <person name="Kogle M.E."/>
            <person name="Clum A."/>
            <person name="Lipzen A."/>
            <person name="Salamov A."/>
            <person name="Ngan C.Y."/>
            <person name="Daum C."/>
            <person name="Chiniquy J."/>
            <person name="Barry K."/>
            <person name="LaButti K."/>
            <person name="Simmons B.A."/>
            <person name="Magnuson J.K."/>
            <person name="Mortensen U.H."/>
            <person name="Larsen T.O."/>
            <person name="Grigoriev I.V."/>
            <person name="Baker S.E."/>
            <person name="Andersen M.R."/>
            <person name="Nordberg H.P."/>
            <person name="Cantor M.N."/>
            <person name="Hua S.X."/>
        </authorList>
    </citation>
    <scope>NUCLEOTIDE SEQUENCE [LARGE SCALE GENOMIC DNA]</scope>
    <source>
        <strain evidence="2 3">CBS 102.13</strain>
    </source>
</reference>
<dbReference type="AlphaFoldDB" id="A0A2I2F5H5"/>
<gene>
    <name evidence="2" type="ORF">BDW47DRAFT_109874</name>
</gene>
<dbReference type="EMBL" id="KZ559158">
    <property type="protein sequence ID" value="PLB35816.1"/>
    <property type="molecule type" value="Genomic_DNA"/>
</dbReference>
<keyword evidence="1" id="KW-0812">Transmembrane</keyword>
<dbReference type="Proteomes" id="UP000234585">
    <property type="component" value="Unassembled WGS sequence"/>
</dbReference>
<accession>A0A2I2F5H5</accession>
<keyword evidence="1" id="KW-1133">Transmembrane helix</keyword>
<proteinExistence type="predicted"/>
<dbReference type="GeneID" id="36520738"/>
<organism evidence="2 3">
    <name type="scientific">Aspergillus candidus</name>
    <dbReference type="NCBI Taxonomy" id="41067"/>
    <lineage>
        <taxon>Eukaryota</taxon>
        <taxon>Fungi</taxon>
        <taxon>Dikarya</taxon>
        <taxon>Ascomycota</taxon>
        <taxon>Pezizomycotina</taxon>
        <taxon>Eurotiomycetes</taxon>
        <taxon>Eurotiomycetidae</taxon>
        <taxon>Eurotiales</taxon>
        <taxon>Aspergillaceae</taxon>
        <taxon>Aspergillus</taxon>
        <taxon>Aspergillus subgen. Circumdati</taxon>
    </lineage>
</organism>
<evidence type="ECO:0000313" key="3">
    <source>
        <dbReference type="Proteomes" id="UP000234585"/>
    </source>
</evidence>
<sequence length="57" mass="6236">MRRHSRTTGVLRGIGACMFVFIDLISLFYLFVCKGVSVSSYNEQSTALSSREGGSSL</sequence>
<evidence type="ECO:0000256" key="1">
    <source>
        <dbReference type="SAM" id="Phobius"/>
    </source>
</evidence>
<keyword evidence="3" id="KW-1185">Reference proteome</keyword>